<dbReference type="Pfam" id="PF13517">
    <property type="entry name" value="FG-GAP_3"/>
    <property type="match status" value="2"/>
</dbReference>
<sequence>MAGQAPKAVGTGVVLLLIAISVVYFFNSRENEVNKPQDGKERAAQKDQVVIDEVLTGAGVTKEAPTDEVVEGKVEVDEGVIRQIVAKREELDQTVWSDEVTAQKYEEPFIGLWDKMRSSKDQMNELADFTFEDLTLGMPGEPTRHDHGIDAFLCDNGTQTFDPAQWKKWLSEWKDSGLRIVQSEWHHSRFEPSEESPRSDVSFVLDLANDSEQAFYNVRGKLVVHWKPLSTPASRPEARSIEATDVKILKRQAAPIFEEAATMKVNTKARLLLIANDIDGDGLSELISPVENALYWNRGDFQFEQDSLFEVPPPPGLGFSGVMADFTGDGRADFLGAGSNGIVFLYPADENGRFTARAKPIFSAKDIREPTVLTAGDIDADGDLDVWIGQYRQPYSGGQMPTPYFDANDGHPAYLLRNDGDGAFEDITEWSGLTEKRNRRTYSASLADVDHDSDLDLVVVSDFSGIDVYTNDGTGKFSDITDERLSDRHAFGMSLSFGDYNLDSKLDFFMTGMSSTTAKRLHQMGLGQEEFEDYQSNRPEMGYGNRMYLADGQDFNQATFNDQVARTGWSWGSTSFDFNNDGYRDLFVANGHNSQKTAKDYCTSFWCHDIYTGSSKTDPKLRDFFEMNRKLNFSDQGISWNGFEHNVLLMNEGGQGFLRIDFLAGVSSEHDSRNVISDDFNGDGHMDLVIRSREPVNRTWSIHVLENKDDSDGNWIGVNLEGTSRSGLGAKVTVKTPSQTHVAPIVAGDSFVSQHAPVVHFGLGAETKVEEIEIQWPDGAVVKIPSPETNRYHRIESADIKEAKAAEDSES</sequence>
<dbReference type="InterPro" id="IPR027039">
    <property type="entry name" value="Crtac1"/>
</dbReference>
<evidence type="ECO:0000256" key="1">
    <source>
        <dbReference type="ARBA" id="ARBA00022729"/>
    </source>
</evidence>
<organism evidence="4 5">
    <name type="scientific">Symmachiella dynata</name>
    <dbReference type="NCBI Taxonomy" id="2527995"/>
    <lineage>
        <taxon>Bacteria</taxon>
        <taxon>Pseudomonadati</taxon>
        <taxon>Planctomycetota</taxon>
        <taxon>Planctomycetia</taxon>
        <taxon>Planctomycetales</taxon>
        <taxon>Planctomycetaceae</taxon>
        <taxon>Symmachiella</taxon>
    </lineage>
</organism>
<dbReference type="PANTHER" id="PTHR16026:SF0">
    <property type="entry name" value="CARTILAGE ACIDIC PROTEIN 1"/>
    <property type="match status" value="1"/>
</dbReference>
<keyword evidence="2" id="KW-1133">Transmembrane helix</keyword>
<dbReference type="PANTHER" id="PTHR16026">
    <property type="entry name" value="CARTILAGE ACIDIC PROTEIN 1"/>
    <property type="match status" value="1"/>
</dbReference>
<accession>A0A517ZX07</accession>
<gene>
    <name evidence="4" type="ORF">Mal52_55550</name>
</gene>
<feature type="domain" description="ASPIC/UnbV" evidence="3">
    <location>
        <begin position="727"/>
        <end position="793"/>
    </location>
</feature>
<dbReference type="Proteomes" id="UP000319383">
    <property type="component" value="Chromosome"/>
</dbReference>
<evidence type="ECO:0000313" key="5">
    <source>
        <dbReference type="Proteomes" id="UP000319383"/>
    </source>
</evidence>
<dbReference type="AlphaFoldDB" id="A0A517ZX07"/>
<proteinExistence type="predicted"/>
<evidence type="ECO:0000313" key="4">
    <source>
        <dbReference type="EMBL" id="QDU47027.1"/>
    </source>
</evidence>
<dbReference type="Pfam" id="PF07593">
    <property type="entry name" value="UnbV_ASPIC"/>
    <property type="match status" value="1"/>
</dbReference>
<evidence type="ECO:0000256" key="2">
    <source>
        <dbReference type="SAM" id="Phobius"/>
    </source>
</evidence>
<evidence type="ECO:0000259" key="3">
    <source>
        <dbReference type="Pfam" id="PF07593"/>
    </source>
</evidence>
<protein>
    <submittedName>
        <fullName evidence="4">FG-GAP repeat protein</fullName>
    </submittedName>
</protein>
<keyword evidence="2" id="KW-0812">Transmembrane</keyword>
<keyword evidence="2" id="KW-0472">Membrane</keyword>
<dbReference type="KEGG" id="sdyn:Mal52_55550"/>
<dbReference type="Gene3D" id="2.130.10.130">
    <property type="entry name" value="Integrin alpha, N-terminal"/>
    <property type="match status" value="2"/>
</dbReference>
<dbReference type="InterPro" id="IPR011519">
    <property type="entry name" value="UnbV_ASPIC"/>
</dbReference>
<dbReference type="RefSeq" id="WP_197534478.1">
    <property type="nucleotide sequence ID" value="NZ_CP036276.1"/>
</dbReference>
<reference evidence="4 5" key="1">
    <citation type="submission" date="2019-02" db="EMBL/GenBank/DDBJ databases">
        <title>Deep-cultivation of Planctomycetes and their phenomic and genomic characterization uncovers novel biology.</title>
        <authorList>
            <person name="Wiegand S."/>
            <person name="Jogler M."/>
            <person name="Boedeker C."/>
            <person name="Pinto D."/>
            <person name="Vollmers J."/>
            <person name="Rivas-Marin E."/>
            <person name="Kohn T."/>
            <person name="Peeters S.H."/>
            <person name="Heuer A."/>
            <person name="Rast P."/>
            <person name="Oberbeckmann S."/>
            <person name="Bunk B."/>
            <person name="Jeske O."/>
            <person name="Meyerdierks A."/>
            <person name="Storesund J.E."/>
            <person name="Kallscheuer N."/>
            <person name="Luecker S."/>
            <person name="Lage O.M."/>
            <person name="Pohl T."/>
            <person name="Merkel B.J."/>
            <person name="Hornburger P."/>
            <person name="Mueller R.-W."/>
            <person name="Bruemmer F."/>
            <person name="Labrenz M."/>
            <person name="Spormann A.M."/>
            <person name="Op den Camp H."/>
            <person name="Overmann J."/>
            <person name="Amann R."/>
            <person name="Jetten M.S.M."/>
            <person name="Mascher T."/>
            <person name="Medema M.H."/>
            <person name="Devos D.P."/>
            <person name="Kaster A.-K."/>
            <person name="Ovreas L."/>
            <person name="Rohde M."/>
            <person name="Galperin M.Y."/>
            <person name="Jogler C."/>
        </authorList>
    </citation>
    <scope>NUCLEOTIDE SEQUENCE [LARGE SCALE GENOMIC DNA]</scope>
    <source>
        <strain evidence="4 5">Mal52</strain>
    </source>
</reference>
<dbReference type="EMBL" id="CP036276">
    <property type="protein sequence ID" value="QDU47027.1"/>
    <property type="molecule type" value="Genomic_DNA"/>
</dbReference>
<dbReference type="SUPFAM" id="SSF69318">
    <property type="entry name" value="Integrin alpha N-terminal domain"/>
    <property type="match status" value="2"/>
</dbReference>
<keyword evidence="5" id="KW-1185">Reference proteome</keyword>
<dbReference type="InterPro" id="IPR013517">
    <property type="entry name" value="FG-GAP"/>
</dbReference>
<keyword evidence="1" id="KW-0732">Signal</keyword>
<feature type="transmembrane region" description="Helical" evidence="2">
    <location>
        <begin position="7"/>
        <end position="26"/>
    </location>
</feature>
<name>A0A517ZX07_9PLAN</name>
<dbReference type="InterPro" id="IPR028994">
    <property type="entry name" value="Integrin_alpha_N"/>
</dbReference>